<dbReference type="Proteomes" id="UP000076842">
    <property type="component" value="Unassembled WGS sequence"/>
</dbReference>
<dbReference type="Gene3D" id="2.130.10.30">
    <property type="entry name" value="Regulator of chromosome condensation 1/beta-lactamase-inhibitor protein II"/>
    <property type="match status" value="1"/>
</dbReference>
<dbReference type="GO" id="GO:0005085">
    <property type="term" value="F:guanyl-nucleotide exchange factor activity"/>
    <property type="evidence" value="ECO:0007669"/>
    <property type="project" value="TreeGrafter"/>
</dbReference>
<dbReference type="SUPFAM" id="SSF50985">
    <property type="entry name" value="RCC1/BLIP-II"/>
    <property type="match status" value="1"/>
</dbReference>
<dbReference type="AlphaFoldDB" id="A0A165F453"/>
<dbReference type="PANTHER" id="PTHR45982">
    <property type="entry name" value="REGULATOR OF CHROMOSOME CONDENSATION"/>
    <property type="match status" value="1"/>
</dbReference>
<feature type="repeat" description="RCC1" evidence="3">
    <location>
        <begin position="367"/>
        <end position="428"/>
    </location>
</feature>
<dbReference type="FunCoup" id="A0A165F453">
    <property type="interactions" value="779"/>
</dbReference>
<dbReference type="InterPro" id="IPR000408">
    <property type="entry name" value="Reg_chr_condens"/>
</dbReference>
<dbReference type="PROSITE" id="PS50012">
    <property type="entry name" value="RCC1_3"/>
    <property type="match status" value="6"/>
</dbReference>
<feature type="compositionally biased region" description="Basic and acidic residues" evidence="4">
    <location>
        <begin position="43"/>
        <end position="52"/>
    </location>
</feature>
<gene>
    <name evidence="6" type="ORF">CALCODRAFT_497706</name>
</gene>
<feature type="compositionally biased region" description="Polar residues" evidence="4">
    <location>
        <begin position="7"/>
        <end position="17"/>
    </location>
</feature>
<evidence type="ECO:0000256" key="1">
    <source>
        <dbReference type="ARBA" id="ARBA00022658"/>
    </source>
</evidence>
<feature type="repeat" description="RCC1" evidence="3">
    <location>
        <begin position="122"/>
        <end position="186"/>
    </location>
</feature>
<evidence type="ECO:0000256" key="2">
    <source>
        <dbReference type="ARBA" id="ARBA00022737"/>
    </source>
</evidence>
<evidence type="ECO:0000259" key="5">
    <source>
        <dbReference type="Pfam" id="PF25390"/>
    </source>
</evidence>
<feature type="repeat" description="RCC1" evidence="3">
    <location>
        <begin position="523"/>
        <end position="576"/>
    </location>
</feature>
<name>A0A165F453_9BASI</name>
<dbReference type="InterPro" id="IPR009091">
    <property type="entry name" value="RCC1/BLIP-II"/>
</dbReference>
<accession>A0A165F453</accession>
<dbReference type="Pfam" id="PF25390">
    <property type="entry name" value="WD40_RLD"/>
    <property type="match status" value="1"/>
</dbReference>
<evidence type="ECO:0000313" key="7">
    <source>
        <dbReference type="Proteomes" id="UP000076842"/>
    </source>
</evidence>
<protein>
    <submittedName>
        <fullName evidence="6">RCC1/BLIP-II protein</fullName>
    </submittedName>
</protein>
<dbReference type="EMBL" id="KV423982">
    <property type="protein sequence ID" value="KZT56147.1"/>
    <property type="molecule type" value="Genomic_DNA"/>
</dbReference>
<dbReference type="InterPro" id="IPR051553">
    <property type="entry name" value="Ran_GTPase-activating"/>
</dbReference>
<keyword evidence="2" id="KW-0677">Repeat</keyword>
<feature type="repeat" description="RCC1" evidence="3">
    <location>
        <begin position="314"/>
        <end position="366"/>
    </location>
</feature>
<reference evidence="6 7" key="1">
    <citation type="journal article" date="2016" name="Mol. Biol. Evol.">
        <title>Comparative Genomics of Early-Diverging Mushroom-Forming Fungi Provides Insights into the Origins of Lignocellulose Decay Capabilities.</title>
        <authorList>
            <person name="Nagy L.G."/>
            <person name="Riley R."/>
            <person name="Tritt A."/>
            <person name="Adam C."/>
            <person name="Daum C."/>
            <person name="Floudas D."/>
            <person name="Sun H."/>
            <person name="Yadav J.S."/>
            <person name="Pangilinan J."/>
            <person name="Larsson K.H."/>
            <person name="Matsuura K."/>
            <person name="Barry K."/>
            <person name="Labutti K."/>
            <person name="Kuo R."/>
            <person name="Ohm R.A."/>
            <person name="Bhattacharya S.S."/>
            <person name="Shirouzu T."/>
            <person name="Yoshinaga Y."/>
            <person name="Martin F.M."/>
            <person name="Grigoriev I.V."/>
            <person name="Hibbett D.S."/>
        </authorList>
    </citation>
    <scope>NUCLEOTIDE SEQUENCE [LARGE SCALE GENOMIC DNA]</scope>
    <source>
        <strain evidence="6 7">HHB12733</strain>
    </source>
</reference>
<dbReference type="PRINTS" id="PR00633">
    <property type="entry name" value="RCCNDNSATION"/>
</dbReference>
<feature type="region of interest" description="Disordered" evidence="4">
    <location>
        <begin position="1"/>
        <end position="101"/>
    </location>
</feature>
<organism evidence="6 7">
    <name type="scientific">Calocera cornea HHB12733</name>
    <dbReference type="NCBI Taxonomy" id="1353952"/>
    <lineage>
        <taxon>Eukaryota</taxon>
        <taxon>Fungi</taxon>
        <taxon>Dikarya</taxon>
        <taxon>Basidiomycota</taxon>
        <taxon>Agaricomycotina</taxon>
        <taxon>Dacrymycetes</taxon>
        <taxon>Dacrymycetales</taxon>
        <taxon>Dacrymycetaceae</taxon>
        <taxon>Calocera</taxon>
    </lineage>
</organism>
<dbReference type="PANTHER" id="PTHR45982:SF1">
    <property type="entry name" value="REGULATOR OF CHROMOSOME CONDENSATION"/>
    <property type="match status" value="1"/>
</dbReference>
<dbReference type="STRING" id="1353952.A0A165F453"/>
<keyword evidence="1" id="KW-0344">Guanine-nucleotide releasing factor</keyword>
<proteinExistence type="predicted"/>
<feature type="repeat" description="RCC1" evidence="3">
    <location>
        <begin position="187"/>
        <end position="255"/>
    </location>
</feature>
<dbReference type="InterPro" id="IPR058923">
    <property type="entry name" value="RCC1-like_dom"/>
</dbReference>
<evidence type="ECO:0000256" key="4">
    <source>
        <dbReference type="SAM" id="MobiDB-lite"/>
    </source>
</evidence>
<sequence>MPPRKSTAASAAETNGRTPRKASRAKTASQKVEEEEVIAKTNGVEDHTKMDVDESQPAAEEKPPTQPKRGAKRAAAPDAEVEPTTVKRARARVSRVNGTSHAASTTILNPLPGIPAKMRPSQHMFIFGNGEMGQLGLGVDVLDEIGRPKLHTWFQEAIEDGKLGGEGAGIEKACTGGMHTLAVDELGRIWSWGVNDNASLGRPTSNVPNPDVPGEFYQTEVMETQPMLVQSLVDEGFRTVTIAAGDSISVALDADGHLRCWGSFRSSDGLLGFDGKLGSAQRQFVPAPIEDFKKEKFVAVACGTDHVLALTIEGRIWVWGNGQQAQLGRKIIERRKTNALRPEKLALKKIVVVGSGSYHSFAVDNRGRVFAWGLNSMKQTGVALEDGGTEDIIITPTEVTALSPDNLGGERVIQISGGEHHTLFLISDGRVYACGRSDGFELGIGPVEPMQDADGDEPMSDEDKQSHMRAYVAVPTLISFPPVPTPDEMNPEVPDGPPAIPPINPISSIHAGTHHNLAVSRAGYIYSWGTGNQSQLGLGSEEEAERPTRLRYKDGDKWFIRSAGAGGQHCIFLATPK</sequence>
<dbReference type="GO" id="GO:0005737">
    <property type="term" value="C:cytoplasm"/>
    <property type="evidence" value="ECO:0007669"/>
    <property type="project" value="TreeGrafter"/>
</dbReference>
<evidence type="ECO:0000256" key="3">
    <source>
        <dbReference type="PROSITE-ProRule" id="PRU00235"/>
    </source>
</evidence>
<keyword evidence="7" id="KW-1185">Reference proteome</keyword>
<evidence type="ECO:0000313" key="6">
    <source>
        <dbReference type="EMBL" id="KZT56147.1"/>
    </source>
</evidence>
<dbReference type="PROSITE" id="PS00626">
    <property type="entry name" value="RCC1_2"/>
    <property type="match status" value="2"/>
</dbReference>
<dbReference type="InParanoid" id="A0A165F453"/>
<feature type="domain" description="RCC1-like" evidence="5">
    <location>
        <begin position="124"/>
        <end position="572"/>
    </location>
</feature>
<dbReference type="OrthoDB" id="61110at2759"/>
<feature type="repeat" description="RCC1" evidence="3">
    <location>
        <begin position="256"/>
        <end position="313"/>
    </location>
</feature>